<dbReference type="GO" id="GO:0005886">
    <property type="term" value="C:plasma membrane"/>
    <property type="evidence" value="ECO:0007669"/>
    <property type="project" value="TreeGrafter"/>
</dbReference>
<dbReference type="PANTHER" id="PTHR42865">
    <property type="entry name" value="PROTON/GLUTAMATE-ASPARTATE SYMPORTER"/>
    <property type="match status" value="1"/>
</dbReference>
<reference evidence="7" key="1">
    <citation type="submission" date="2021-03" db="EMBL/GenBank/DDBJ databases">
        <title>Complete Genome of Pseudoalteromonas xiamenensis STKMTI.2, a new potential marine bacterium producing anti-Vibrio compounds.</title>
        <authorList>
            <person name="Handayani D.P."/>
            <person name="Isnansetyo A."/>
            <person name="Istiqomah I."/>
            <person name="Jumina J."/>
        </authorList>
    </citation>
    <scope>NUCLEOTIDE SEQUENCE</scope>
    <source>
        <strain evidence="7">STKMTI.2</strain>
    </source>
</reference>
<protein>
    <submittedName>
        <fullName evidence="7">Cation:dicarboxylase symporter family transporter</fullName>
    </submittedName>
</protein>
<dbReference type="EMBL" id="CP072133">
    <property type="protein sequence ID" value="QTH70422.1"/>
    <property type="molecule type" value="Genomic_DNA"/>
</dbReference>
<feature type="transmembrane region" description="Helical" evidence="6">
    <location>
        <begin position="344"/>
        <end position="363"/>
    </location>
</feature>
<organism evidence="7 8">
    <name type="scientific">Pseudoalteromonas xiamenensis</name>
    <dbReference type="NCBI Taxonomy" id="882626"/>
    <lineage>
        <taxon>Bacteria</taxon>
        <taxon>Pseudomonadati</taxon>
        <taxon>Pseudomonadota</taxon>
        <taxon>Gammaproteobacteria</taxon>
        <taxon>Alteromonadales</taxon>
        <taxon>Pseudoalteromonadaceae</taxon>
        <taxon>Pseudoalteromonas</taxon>
    </lineage>
</organism>
<feature type="transmembrane region" description="Helical" evidence="6">
    <location>
        <begin position="399"/>
        <end position="418"/>
    </location>
</feature>
<gene>
    <name evidence="7" type="ORF">J5O05_10465</name>
</gene>
<keyword evidence="5 6" id="KW-0472">Membrane</keyword>
<name>A0A975HK05_9GAMM</name>
<evidence type="ECO:0000256" key="4">
    <source>
        <dbReference type="ARBA" id="ARBA00022989"/>
    </source>
</evidence>
<dbReference type="KEGG" id="pxi:J5O05_10465"/>
<feature type="transmembrane region" description="Helical" evidence="6">
    <location>
        <begin position="12"/>
        <end position="30"/>
    </location>
</feature>
<dbReference type="RefSeq" id="WP_208842017.1">
    <property type="nucleotide sequence ID" value="NZ_CP072133.1"/>
</dbReference>
<keyword evidence="3 6" id="KW-0812">Transmembrane</keyword>
<sequence length="433" mass="47192">MPKIPLNLQWLRSSWTVFFGALVGIYIGLYDTQYLSIVAPLGQFYLDVLTMCILPILLTAISLSIGRLLKQANSQWLLLRLSLVFFACLLGASTLGALAGAIFTPGSQLDTESLKAIGQIIQDFSNADLVVDLHTPYEAPPEQSMLQAFLFSLVPANIFSALSHGYTVKVLFFALLFGFAIGAIRQQASDHLCLSFEGIYAAFTKIVQWMMYLFPFGLCGLLASTLSKIGGEALVAMIKFVPVVILAFISWFLIVYALMCWRLKHWVMPFTALKEPMTISLGTANTMASLPSALKSMHEQFGYDKQSVDLLIPLTFNLCRIGPTLYFALATMFVIQIYNVDLTFGVFMVVVLGSLLAGTATAGSSGVSMLTMLSLVSGPLGLPLDAVLILFVVVDPIIAPFRVMAIVHSACAIVTWVLPKPAHPMQTPLVSTH</sequence>
<dbReference type="Proteomes" id="UP000664904">
    <property type="component" value="Chromosome"/>
</dbReference>
<evidence type="ECO:0000256" key="2">
    <source>
        <dbReference type="ARBA" id="ARBA00022448"/>
    </source>
</evidence>
<dbReference type="PRINTS" id="PR00173">
    <property type="entry name" value="EDTRNSPORT"/>
</dbReference>
<evidence type="ECO:0000313" key="7">
    <source>
        <dbReference type="EMBL" id="QTH70422.1"/>
    </source>
</evidence>
<evidence type="ECO:0000256" key="5">
    <source>
        <dbReference type="ARBA" id="ARBA00023136"/>
    </source>
</evidence>
<feature type="transmembrane region" description="Helical" evidence="6">
    <location>
        <begin position="170"/>
        <end position="186"/>
    </location>
</feature>
<feature type="transmembrane region" description="Helical" evidence="6">
    <location>
        <begin position="370"/>
        <end position="393"/>
    </location>
</feature>
<dbReference type="GO" id="GO:0015293">
    <property type="term" value="F:symporter activity"/>
    <property type="evidence" value="ECO:0007669"/>
    <property type="project" value="InterPro"/>
</dbReference>
<evidence type="ECO:0000256" key="1">
    <source>
        <dbReference type="ARBA" id="ARBA00004141"/>
    </source>
</evidence>
<dbReference type="InterPro" id="IPR036458">
    <property type="entry name" value="Na:dicarbo_symporter_sf"/>
</dbReference>
<keyword evidence="4 6" id="KW-1133">Transmembrane helix</keyword>
<keyword evidence="8" id="KW-1185">Reference proteome</keyword>
<accession>A0A975HK05</accession>
<keyword evidence="2" id="KW-0813">Transport</keyword>
<proteinExistence type="predicted"/>
<feature type="transmembrane region" description="Helical" evidence="6">
    <location>
        <begin position="238"/>
        <end position="259"/>
    </location>
</feature>
<comment type="subcellular location">
    <subcellularLocation>
        <location evidence="1">Membrane</location>
        <topology evidence="1">Multi-pass membrane protein</topology>
    </subcellularLocation>
</comment>
<dbReference type="PANTHER" id="PTHR42865:SF10">
    <property type="entry name" value="SODIUM:DICARBOXYLATE SYMPORTER FAMILY PROTEIN"/>
    <property type="match status" value="1"/>
</dbReference>
<dbReference type="Gene3D" id="1.10.3860.10">
    <property type="entry name" value="Sodium:dicarboxylate symporter"/>
    <property type="match status" value="1"/>
</dbReference>
<feature type="transmembrane region" description="Helical" evidence="6">
    <location>
        <begin position="42"/>
        <end position="65"/>
    </location>
</feature>
<evidence type="ECO:0000256" key="6">
    <source>
        <dbReference type="SAM" id="Phobius"/>
    </source>
</evidence>
<feature type="transmembrane region" description="Helical" evidence="6">
    <location>
        <begin position="77"/>
        <end position="103"/>
    </location>
</feature>
<dbReference type="SUPFAM" id="SSF118215">
    <property type="entry name" value="Proton glutamate symport protein"/>
    <property type="match status" value="1"/>
</dbReference>
<dbReference type="Pfam" id="PF00375">
    <property type="entry name" value="SDF"/>
    <property type="match status" value="1"/>
</dbReference>
<dbReference type="AlphaFoldDB" id="A0A975HK05"/>
<evidence type="ECO:0000313" key="8">
    <source>
        <dbReference type="Proteomes" id="UP000664904"/>
    </source>
</evidence>
<evidence type="ECO:0000256" key="3">
    <source>
        <dbReference type="ARBA" id="ARBA00022692"/>
    </source>
</evidence>
<dbReference type="InterPro" id="IPR001991">
    <property type="entry name" value="Na-dicarboxylate_symporter"/>
</dbReference>